<accession>A0A5N8X8D9</accession>
<dbReference type="InterPro" id="IPR025351">
    <property type="entry name" value="Pvc16_N"/>
</dbReference>
<dbReference type="AlphaFoldDB" id="A0A5N8X8D9"/>
<name>A0A5N8X8D9_9ACTN</name>
<protein>
    <submittedName>
        <fullName evidence="2">DUF4255 domain-containing protein</fullName>
    </submittedName>
</protein>
<organism evidence="2 3">
    <name type="scientific">Streptomyces spongiae</name>
    <dbReference type="NCBI Taxonomy" id="565072"/>
    <lineage>
        <taxon>Bacteria</taxon>
        <taxon>Bacillati</taxon>
        <taxon>Actinomycetota</taxon>
        <taxon>Actinomycetes</taxon>
        <taxon>Kitasatosporales</taxon>
        <taxon>Streptomycetaceae</taxon>
        <taxon>Streptomyces</taxon>
    </lineage>
</organism>
<evidence type="ECO:0000313" key="2">
    <source>
        <dbReference type="EMBL" id="MPY55741.1"/>
    </source>
</evidence>
<gene>
    <name evidence="2" type="ORF">FNH08_00605</name>
</gene>
<evidence type="ECO:0000259" key="1">
    <source>
        <dbReference type="Pfam" id="PF14065"/>
    </source>
</evidence>
<reference evidence="2 3" key="1">
    <citation type="submission" date="2019-07" db="EMBL/GenBank/DDBJ databases">
        <title>New species of Amycolatopsis and Streptomyces.</title>
        <authorList>
            <person name="Duangmal K."/>
            <person name="Teo W.F.A."/>
            <person name="Lipun K."/>
        </authorList>
    </citation>
    <scope>NUCLEOTIDE SEQUENCE [LARGE SCALE GENOMIC DNA]</scope>
    <source>
        <strain evidence="2 3">NBRC 106415</strain>
    </source>
</reference>
<comment type="caution">
    <text evidence="2">The sequence shown here is derived from an EMBL/GenBank/DDBJ whole genome shotgun (WGS) entry which is preliminary data.</text>
</comment>
<dbReference type="Proteomes" id="UP000400924">
    <property type="component" value="Unassembled WGS sequence"/>
</dbReference>
<dbReference type="EMBL" id="VJZC01000002">
    <property type="protein sequence ID" value="MPY55741.1"/>
    <property type="molecule type" value="Genomic_DNA"/>
</dbReference>
<sequence length="182" mass="20197">MLVITEVSEALCDVIHQATPDHGSWMVLHSLSQADKAPLPDKKGVLALIAVEEHDHLRNRPLTTGAAGLVRAPLALKLHYLATFLGDHDEAQRRLARIVQAFHSTPILRRHMLEPPLADQVETLTIRLVGPTHDQRNQIWGALGRPGRLAVFYEVDVAPVPVLRQDGAGRVVEHRVEYVRAP</sequence>
<keyword evidence="3" id="KW-1185">Reference proteome</keyword>
<feature type="domain" description="Pvc16 N-terminal" evidence="1">
    <location>
        <begin position="6"/>
        <end position="172"/>
    </location>
</feature>
<dbReference type="Pfam" id="PF14065">
    <property type="entry name" value="Pvc16_N"/>
    <property type="match status" value="1"/>
</dbReference>
<proteinExistence type="predicted"/>
<evidence type="ECO:0000313" key="3">
    <source>
        <dbReference type="Proteomes" id="UP000400924"/>
    </source>
</evidence>